<dbReference type="EMBL" id="JAAOLE020000001">
    <property type="protein sequence ID" value="NVI46801.1"/>
    <property type="molecule type" value="Genomic_DNA"/>
</dbReference>
<dbReference type="Gene3D" id="3.40.50.1010">
    <property type="entry name" value="5'-nuclease"/>
    <property type="match status" value="1"/>
</dbReference>
<feature type="domain" description="NYN" evidence="1">
    <location>
        <begin position="12"/>
        <end position="163"/>
    </location>
</feature>
<dbReference type="AlphaFoldDB" id="A0A973W3R8"/>
<dbReference type="RefSeq" id="WP_166206316.1">
    <property type="nucleotide sequence ID" value="NZ_CP088285.1"/>
</dbReference>
<evidence type="ECO:0000259" key="1">
    <source>
        <dbReference type="Pfam" id="PF01936"/>
    </source>
</evidence>
<dbReference type="InterPro" id="IPR021139">
    <property type="entry name" value="NYN"/>
</dbReference>
<reference evidence="2" key="1">
    <citation type="submission" date="2020-06" db="EMBL/GenBank/DDBJ databases">
        <title>Whole Genome Sequence of Bradyrhizobium sp. Strain 1S1.</title>
        <authorList>
            <person name="Bromfield E.S.P."/>
            <person name="Cloutier S."/>
        </authorList>
    </citation>
    <scope>NUCLEOTIDE SEQUENCE [LARGE SCALE GENOMIC DNA]</scope>
    <source>
        <strain evidence="2">1S1</strain>
    </source>
</reference>
<accession>A0A973W3R8</accession>
<proteinExistence type="predicted"/>
<evidence type="ECO:0000313" key="2">
    <source>
        <dbReference type="EMBL" id="NVI46801.1"/>
    </source>
</evidence>
<organism evidence="2">
    <name type="scientific">Bradyrhizobium septentrionale</name>
    <dbReference type="NCBI Taxonomy" id="1404411"/>
    <lineage>
        <taxon>Bacteria</taxon>
        <taxon>Pseudomonadati</taxon>
        <taxon>Pseudomonadota</taxon>
        <taxon>Alphaproteobacteria</taxon>
        <taxon>Hyphomicrobiales</taxon>
        <taxon>Nitrobacteraceae</taxon>
        <taxon>Bradyrhizobium</taxon>
    </lineage>
</organism>
<protein>
    <submittedName>
        <fullName evidence="2">NYN domain-containing protein</fullName>
    </submittedName>
</protein>
<comment type="caution">
    <text evidence="2">The sequence shown here is derived from an EMBL/GenBank/DDBJ whole genome shotgun (WGS) entry which is preliminary data.</text>
</comment>
<dbReference type="Pfam" id="PF01936">
    <property type="entry name" value="NYN"/>
    <property type="match status" value="1"/>
</dbReference>
<gene>
    <name evidence="2" type="ORF">HAP48_028340</name>
</gene>
<sequence length="219" mass="24902">MAAQDEPAIKNVMAFFDGQNLFQHAKEAFGHHHPNYDPAKLHKAVCAANNWRATLTRFYTGVPTAIESPMWAAYWSNRVLALKRAGVLVTTRQLRYRREQLFDGNGDPILEPDGKPKIITTPQEKGIDVRLALDLVSLARKKQFDIALVFSQDQDLQEVVHEIADISKEQDRWIRVACAFPSGGNASSGRGIDKVDWFRMDQTFYDACLDPRDYRPKRA</sequence>
<name>A0A973W3R8_9BRAD</name>
<dbReference type="GO" id="GO:0004540">
    <property type="term" value="F:RNA nuclease activity"/>
    <property type="evidence" value="ECO:0007669"/>
    <property type="project" value="InterPro"/>
</dbReference>